<dbReference type="OrthoDB" id="290452at2"/>
<evidence type="ECO:0000313" key="2">
    <source>
        <dbReference type="EMBL" id="QDT44940.1"/>
    </source>
</evidence>
<dbReference type="KEGG" id="gaz:Pan241w_50570"/>
<dbReference type="AlphaFoldDB" id="A0A517RM42"/>
<dbReference type="Proteomes" id="UP000317171">
    <property type="component" value="Chromosome"/>
</dbReference>
<dbReference type="EMBL" id="CP036269">
    <property type="protein sequence ID" value="QDT44940.1"/>
    <property type="molecule type" value="Genomic_DNA"/>
</dbReference>
<feature type="transmembrane region" description="Helical" evidence="1">
    <location>
        <begin position="72"/>
        <end position="90"/>
    </location>
</feature>
<keyword evidence="3" id="KW-1185">Reference proteome</keyword>
<protein>
    <submittedName>
        <fullName evidence="2">Uncharacterized protein</fullName>
    </submittedName>
</protein>
<feature type="transmembrane region" description="Helical" evidence="1">
    <location>
        <begin position="96"/>
        <end position="117"/>
    </location>
</feature>
<evidence type="ECO:0000313" key="3">
    <source>
        <dbReference type="Proteomes" id="UP000317171"/>
    </source>
</evidence>
<gene>
    <name evidence="2" type="ORF">Pan241w_50570</name>
</gene>
<feature type="transmembrane region" description="Helical" evidence="1">
    <location>
        <begin position="40"/>
        <end position="60"/>
    </location>
</feature>
<feature type="transmembrane region" description="Helical" evidence="1">
    <location>
        <begin position="12"/>
        <end position="34"/>
    </location>
</feature>
<sequence>MDFISQTAKKTVAILGFTLFVNTLTLILIFNISFRRDDAYIMGFVPAMFLLPGWILYFIFERYPKRFINEYSAFLCYSFFPLLYFSLGVMKGGEGSGYVFVFGIYFLVATILSLPLLKQLEKQYVVYVFLASGLIYLLGLLSPLIRSVYFN</sequence>
<feature type="transmembrane region" description="Helical" evidence="1">
    <location>
        <begin position="124"/>
        <end position="145"/>
    </location>
</feature>
<name>A0A517RM42_9PLAN</name>
<reference evidence="2 3" key="1">
    <citation type="submission" date="2019-02" db="EMBL/GenBank/DDBJ databases">
        <title>Deep-cultivation of Planctomycetes and their phenomic and genomic characterization uncovers novel biology.</title>
        <authorList>
            <person name="Wiegand S."/>
            <person name="Jogler M."/>
            <person name="Boedeker C."/>
            <person name="Pinto D."/>
            <person name="Vollmers J."/>
            <person name="Rivas-Marin E."/>
            <person name="Kohn T."/>
            <person name="Peeters S.H."/>
            <person name="Heuer A."/>
            <person name="Rast P."/>
            <person name="Oberbeckmann S."/>
            <person name="Bunk B."/>
            <person name="Jeske O."/>
            <person name="Meyerdierks A."/>
            <person name="Storesund J.E."/>
            <person name="Kallscheuer N."/>
            <person name="Luecker S."/>
            <person name="Lage O.M."/>
            <person name="Pohl T."/>
            <person name="Merkel B.J."/>
            <person name="Hornburger P."/>
            <person name="Mueller R.-W."/>
            <person name="Bruemmer F."/>
            <person name="Labrenz M."/>
            <person name="Spormann A.M."/>
            <person name="Op den Camp H."/>
            <person name="Overmann J."/>
            <person name="Amann R."/>
            <person name="Jetten M.S.M."/>
            <person name="Mascher T."/>
            <person name="Medema M.H."/>
            <person name="Devos D.P."/>
            <person name="Kaster A.-K."/>
            <person name="Ovreas L."/>
            <person name="Rohde M."/>
            <person name="Galperin M.Y."/>
            <person name="Jogler C."/>
        </authorList>
    </citation>
    <scope>NUCLEOTIDE SEQUENCE [LARGE SCALE GENOMIC DNA]</scope>
    <source>
        <strain evidence="2 3">Pan241w</strain>
    </source>
</reference>
<accession>A0A517RM42</accession>
<keyword evidence="1" id="KW-1133">Transmembrane helix</keyword>
<organism evidence="2 3">
    <name type="scientific">Gimesia alba</name>
    <dbReference type="NCBI Taxonomy" id="2527973"/>
    <lineage>
        <taxon>Bacteria</taxon>
        <taxon>Pseudomonadati</taxon>
        <taxon>Planctomycetota</taxon>
        <taxon>Planctomycetia</taxon>
        <taxon>Planctomycetales</taxon>
        <taxon>Planctomycetaceae</taxon>
        <taxon>Gimesia</taxon>
    </lineage>
</organism>
<keyword evidence="1" id="KW-0472">Membrane</keyword>
<dbReference type="RefSeq" id="WP_145220779.1">
    <property type="nucleotide sequence ID" value="NZ_CP036269.1"/>
</dbReference>
<proteinExistence type="predicted"/>
<evidence type="ECO:0000256" key="1">
    <source>
        <dbReference type="SAM" id="Phobius"/>
    </source>
</evidence>
<keyword evidence="1" id="KW-0812">Transmembrane</keyword>